<feature type="region of interest" description="Disordered" evidence="1">
    <location>
        <begin position="76"/>
        <end position="115"/>
    </location>
</feature>
<dbReference type="EMBL" id="ML739187">
    <property type="protein sequence ID" value="KAE8351104.1"/>
    <property type="molecule type" value="Genomic_DNA"/>
</dbReference>
<keyword evidence="4" id="KW-1185">Reference proteome</keyword>
<feature type="signal peptide" evidence="2">
    <location>
        <begin position="1"/>
        <end position="20"/>
    </location>
</feature>
<proteinExistence type="predicted"/>
<name>A0A5N6Z0A6_9EURO</name>
<gene>
    <name evidence="3" type="ORF">BDV28DRAFT_150308</name>
</gene>
<evidence type="ECO:0000313" key="4">
    <source>
        <dbReference type="Proteomes" id="UP000327118"/>
    </source>
</evidence>
<feature type="chain" id="PRO_5025009179" description="Cyanovirin-N domain-containing protein" evidence="2">
    <location>
        <begin position="21"/>
        <end position="214"/>
    </location>
</feature>
<evidence type="ECO:0000313" key="3">
    <source>
        <dbReference type="EMBL" id="KAE8351104.1"/>
    </source>
</evidence>
<sequence length="214" mass="23343">MYQTLIIAVLYLSAWAAGQGIPMVGAPARSTPNAGLLTQNLHTSCTDITIENNSNLLQLELDQTAVAAQALADLRAQQPPSNRPALRRPARRAQPPAPLKPRMKAKCTKRGSSTPHEATLPLDYCLGWSEQNRGQLIAQDKGYGLQKGGCDCQYIRSSIGRFRIRCLCQGVSGPKQVLDDRRNIAAAERIFNEPGVIQYDASTGRLFCFGNYGT</sequence>
<keyword evidence="2" id="KW-0732">Signal</keyword>
<evidence type="ECO:0000256" key="1">
    <source>
        <dbReference type="SAM" id="MobiDB-lite"/>
    </source>
</evidence>
<dbReference type="Proteomes" id="UP000327118">
    <property type="component" value="Unassembled WGS sequence"/>
</dbReference>
<dbReference type="AlphaFoldDB" id="A0A5N6Z0A6"/>
<protein>
    <recommendedName>
        <fullName evidence="5">Cyanovirin-N domain-containing protein</fullName>
    </recommendedName>
</protein>
<reference evidence="4" key="1">
    <citation type="submission" date="2019-04" db="EMBL/GenBank/DDBJ databases">
        <title>Friends and foes A comparative genomics studyof 23 Aspergillus species from section Flavi.</title>
        <authorList>
            <consortium name="DOE Joint Genome Institute"/>
            <person name="Kjaerbolling I."/>
            <person name="Vesth T."/>
            <person name="Frisvad J.C."/>
            <person name="Nybo J.L."/>
            <person name="Theobald S."/>
            <person name="Kildgaard S."/>
            <person name="Isbrandt T."/>
            <person name="Kuo A."/>
            <person name="Sato A."/>
            <person name="Lyhne E.K."/>
            <person name="Kogle M.E."/>
            <person name="Wiebenga A."/>
            <person name="Kun R.S."/>
            <person name="Lubbers R.J."/>
            <person name="Makela M.R."/>
            <person name="Barry K."/>
            <person name="Chovatia M."/>
            <person name="Clum A."/>
            <person name="Daum C."/>
            <person name="Haridas S."/>
            <person name="He G."/>
            <person name="LaButti K."/>
            <person name="Lipzen A."/>
            <person name="Mondo S."/>
            <person name="Riley R."/>
            <person name="Salamov A."/>
            <person name="Simmons B.A."/>
            <person name="Magnuson J.K."/>
            <person name="Henrissat B."/>
            <person name="Mortensen U.H."/>
            <person name="Larsen T.O."/>
            <person name="Devries R.P."/>
            <person name="Grigoriev I.V."/>
            <person name="Machida M."/>
            <person name="Baker S.E."/>
            <person name="Andersen M.R."/>
        </authorList>
    </citation>
    <scope>NUCLEOTIDE SEQUENCE [LARGE SCALE GENOMIC DNA]</scope>
    <source>
        <strain evidence="4">CBS 553.77</strain>
    </source>
</reference>
<accession>A0A5N6Z0A6</accession>
<evidence type="ECO:0000256" key="2">
    <source>
        <dbReference type="SAM" id="SignalP"/>
    </source>
</evidence>
<organism evidence="3 4">
    <name type="scientific">Aspergillus coremiiformis</name>
    <dbReference type="NCBI Taxonomy" id="138285"/>
    <lineage>
        <taxon>Eukaryota</taxon>
        <taxon>Fungi</taxon>
        <taxon>Dikarya</taxon>
        <taxon>Ascomycota</taxon>
        <taxon>Pezizomycotina</taxon>
        <taxon>Eurotiomycetes</taxon>
        <taxon>Eurotiomycetidae</taxon>
        <taxon>Eurotiales</taxon>
        <taxon>Aspergillaceae</taxon>
        <taxon>Aspergillus</taxon>
        <taxon>Aspergillus subgen. Circumdati</taxon>
    </lineage>
</organism>
<evidence type="ECO:0008006" key="5">
    <source>
        <dbReference type="Google" id="ProtNLM"/>
    </source>
</evidence>